<dbReference type="Proteomes" id="UP000759537">
    <property type="component" value="Unassembled WGS sequence"/>
</dbReference>
<feature type="transmembrane region" description="Helical" evidence="1">
    <location>
        <begin position="246"/>
        <end position="265"/>
    </location>
</feature>
<dbReference type="OrthoDB" id="6431331at2759"/>
<evidence type="ECO:0000313" key="2">
    <source>
        <dbReference type="EMBL" id="KAF8470419.1"/>
    </source>
</evidence>
<organism evidence="2 3">
    <name type="scientific">Russula ochroleuca</name>
    <dbReference type="NCBI Taxonomy" id="152965"/>
    <lineage>
        <taxon>Eukaryota</taxon>
        <taxon>Fungi</taxon>
        <taxon>Dikarya</taxon>
        <taxon>Basidiomycota</taxon>
        <taxon>Agaricomycotina</taxon>
        <taxon>Agaricomycetes</taxon>
        <taxon>Russulales</taxon>
        <taxon>Russulaceae</taxon>
        <taxon>Russula</taxon>
    </lineage>
</organism>
<dbReference type="SUPFAM" id="SSF53474">
    <property type="entry name" value="alpha/beta-Hydrolases"/>
    <property type="match status" value="1"/>
</dbReference>
<name>A0A9P5JXP7_9AGAM</name>
<keyword evidence="1" id="KW-0812">Transmembrane</keyword>
<dbReference type="Gene3D" id="3.40.50.1820">
    <property type="entry name" value="alpha/beta hydrolase"/>
    <property type="match status" value="1"/>
</dbReference>
<evidence type="ECO:0008006" key="4">
    <source>
        <dbReference type="Google" id="ProtNLM"/>
    </source>
</evidence>
<dbReference type="EMBL" id="WHVB01000025">
    <property type="protein sequence ID" value="KAF8470419.1"/>
    <property type="molecule type" value="Genomic_DNA"/>
</dbReference>
<evidence type="ECO:0000256" key="1">
    <source>
        <dbReference type="SAM" id="Phobius"/>
    </source>
</evidence>
<keyword evidence="1" id="KW-0472">Membrane</keyword>
<gene>
    <name evidence="2" type="ORF">DFH94DRAFT_637653</name>
</gene>
<sequence>MIGHSRPEYVFIRIAILALRLIAPLSIFYLVVSYRAAAFLWSPFLGVYAVVEAAFFLNVYLPRRFYLQQDAKHPPRMSRAEREALFHKCADTMTSESISGWFLRSPGRQIWRDNVVDWLLWALFSVRNSDTHSEWEDELDYYITVMGEHVGYPLRPGSNPEMQCLRLTMDSVHMVHRPFVWYMIVCFVDTLTSIALYIQGFTHYNTRKWLHVFPPRPLLSLFSQTSRDTETNIPYWYRPHRSPTKLPILFIHGIGIGLLPYVAFLRELAAQDPDVGILAIEILPISMHIAAPPLARDPMCAAITRILNAHGLSRVVLAGHSYGTVISAHLMRRQWASVDPPLNPLAHAQQPLLLLIDPVPFLLHYPAVAYNFVYRQPRRANEWQLWYFASRDADTARALSRHFFWYECILFREDRRPMPVTVSLAGRDQIVDARAVRAYLTGSKDLEGEGNAAGEGGAGQPPTRWAQNGLEVFYFPELDHATVFDTPRDRAPLLGALRRFVRQDEEEEETGSETGADAAVARLVDVERSI</sequence>
<proteinExistence type="predicted"/>
<reference evidence="2" key="2">
    <citation type="journal article" date="2020" name="Nat. Commun.">
        <title>Large-scale genome sequencing of mycorrhizal fungi provides insights into the early evolution of symbiotic traits.</title>
        <authorList>
            <person name="Miyauchi S."/>
            <person name="Kiss E."/>
            <person name="Kuo A."/>
            <person name="Drula E."/>
            <person name="Kohler A."/>
            <person name="Sanchez-Garcia M."/>
            <person name="Morin E."/>
            <person name="Andreopoulos B."/>
            <person name="Barry K.W."/>
            <person name="Bonito G."/>
            <person name="Buee M."/>
            <person name="Carver A."/>
            <person name="Chen C."/>
            <person name="Cichocki N."/>
            <person name="Clum A."/>
            <person name="Culley D."/>
            <person name="Crous P.W."/>
            <person name="Fauchery L."/>
            <person name="Girlanda M."/>
            <person name="Hayes R.D."/>
            <person name="Keri Z."/>
            <person name="LaButti K."/>
            <person name="Lipzen A."/>
            <person name="Lombard V."/>
            <person name="Magnuson J."/>
            <person name="Maillard F."/>
            <person name="Murat C."/>
            <person name="Nolan M."/>
            <person name="Ohm R.A."/>
            <person name="Pangilinan J."/>
            <person name="Pereira M.F."/>
            <person name="Perotto S."/>
            <person name="Peter M."/>
            <person name="Pfister S."/>
            <person name="Riley R."/>
            <person name="Sitrit Y."/>
            <person name="Stielow J.B."/>
            <person name="Szollosi G."/>
            <person name="Zifcakova L."/>
            <person name="Stursova M."/>
            <person name="Spatafora J.W."/>
            <person name="Tedersoo L."/>
            <person name="Vaario L.M."/>
            <person name="Yamada A."/>
            <person name="Yan M."/>
            <person name="Wang P."/>
            <person name="Xu J."/>
            <person name="Bruns T."/>
            <person name="Baldrian P."/>
            <person name="Vilgalys R."/>
            <person name="Dunand C."/>
            <person name="Henrissat B."/>
            <person name="Grigoriev I.V."/>
            <person name="Hibbett D."/>
            <person name="Nagy L.G."/>
            <person name="Martin F.M."/>
        </authorList>
    </citation>
    <scope>NUCLEOTIDE SEQUENCE</scope>
    <source>
        <strain evidence="2">Prilba</strain>
    </source>
</reference>
<dbReference type="AlphaFoldDB" id="A0A9P5JXP7"/>
<comment type="caution">
    <text evidence="2">The sequence shown here is derived from an EMBL/GenBank/DDBJ whole genome shotgun (WGS) entry which is preliminary data.</text>
</comment>
<feature type="transmembrane region" description="Helical" evidence="1">
    <location>
        <begin position="179"/>
        <end position="198"/>
    </location>
</feature>
<dbReference type="PANTHER" id="PTHR37471">
    <property type="entry name" value="UNNAMED PRODUCT"/>
    <property type="match status" value="1"/>
</dbReference>
<accession>A0A9P5JXP7</accession>
<protein>
    <recommendedName>
        <fullName evidence="4">AB hydrolase-1 domain-containing protein</fullName>
    </recommendedName>
</protein>
<feature type="transmembrane region" description="Helical" evidence="1">
    <location>
        <begin position="38"/>
        <end position="61"/>
    </location>
</feature>
<keyword evidence="3" id="KW-1185">Reference proteome</keyword>
<feature type="transmembrane region" description="Helical" evidence="1">
    <location>
        <begin position="12"/>
        <end position="32"/>
    </location>
</feature>
<keyword evidence="1" id="KW-1133">Transmembrane helix</keyword>
<dbReference type="InterPro" id="IPR029058">
    <property type="entry name" value="AB_hydrolase_fold"/>
</dbReference>
<reference evidence="2" key="1">
    <citation type="submission" date="2019-10" db="EMBL/GenBank/DDBJ databases">
        <authorList>
            <consortium name="DOE Joint Genome Institute"/>
            <person name="Kuo A."/>
            <person name="Miyauchi S."/>
            <person name="Kiss E."/>
            <person name="Drula E."/>
            <person name="Kohler A."/>
            <person name="Sanchez-Garcia M."/>
            <person name="Andreopoulos B."/>
            <person name="Barry K.W."/>
            <person name="Bonito G."/>
            <person name="Buee M."/>
            <person name="Carver A."/>
            <person name="Chen C."/>
            <person name="Cichocki N."/>
            <person name="Clum A."/>
            <person name="Culley D."/>
            <person name="Crous P.W."/>
            <person name="Fauchery L."/>
            <person name="Girlanda M."/>
            <person name="Hayes R."/>
            <person name="Keri Z."/>
            <person name="LaButti K."/>
            <person name="Lipzen A."/>
            <person name="Lombard V."/>
            <person name="Magnuson J."/>
            <person name="Maillard F."/>
            <person name="Morin E."/>
            <person name="Murat C."/>
            <person name="Nolan M."/>
            <person name="Ohm R."/>
            <person name="Pangilinan J."/>
            <person name="Pereira M."/>
            <person name="Perotto S."/>
            <person name="Peter M."/>
            <person name="Riley R."/>
            <person name="Sitrit Y."/>
            <person name="Stielow B."/>
            <person name="Szollosi G."/>
            <person name="Zifcakova L."/>
            <person name="Stursova M."/>
            <person name="Spatafora J.W."/>
            <person name="Tedersoo L."/>
            <person name="Vaario L.-M."/>
            <person name="Yamada A."/>
            <person name="Yan M."/>
            <person name="Wang P."/>
            <person name="Xu J."/>
            <person name="Bruns T."/>
            <person name="Baldrian P."/>
            <person name="Vilgalys R."/>
            <person name="Henrissat B."/>
            <person name="Grigoriev I.V."/>
            <person name="Hibbett D."/>
            <person name="Nagy L.G."/>
            <person name="Martin F.M."/>
        </authorList>
    </citation>
    <scope>NUCLEOTIDE SEQUENCE</scope>
    <source>
        <strain evidence="2">Prilba</strain>
    </source>
</reference>
<dbReference type="PANTHER" id="PTHR37471:SF1">
    <property type="entry name" value="AB HYDROLASE-1 DOMAIN-CONTAINING PROTEIN"/>
    <property type="match status" value="1"/>
</dbReference>
<evidence type="ECO:0000313" key="3">
    <source>
        <dbReference type="Proteomes" id="UP000759537"/>
    </source>
</evidence>